<evidence type="ECO:0000313" key="3">
    <source>
        <dbReference type="Proteomes" id="UP000649573"/>
    </source>
</evidence>
<dbReference type="InterPro" id="IPR004291">
    <property type="entry name" value="Transposase_IS66_central"/>
</dbReference>
<dbReference type="Pfam" id="PF03050">
    <property type="entry name" value="DDE_Tnp_IS66"/>
    <property type="match status" value="1"/>
</dbReference>
<organism evidence="2 3">
    <name type="scientific">Lentzea flava</name>
    <dbReference type="NCBI Taxonomy" id="103732"/>
    <lineage>
        <taxon>Bacteria</taxon>
        <taxon>Bacillati</taxon>
        <taxon>Actinomycetota</taxon>
        <taxon>Actinomycetes</taxon>
        <taxon>Pseudonocardiales</taxon>
        <taxon>Pseudonocardiaceae</taxon>
        <taxon>Lentzea</taxon>
    </lineage>
</organism>
<dbReference type="Proteomes" id="UP000649573">
    <property type="component" value="Unassembled WGS sequence"/>
</dbReference>
<sequence>MSYVHVACTEYLTLMHVGGRSAPDIDAGSVLPTFFGVLVRDGYAGHEHPTGALLACCGAHLLRDLRSISDAHPGSQIWANAMADTLLRSATPPTPPATQASAPSTWPPWLVCATTISARSPKEV</sequence>
<comment type="caution">
    <text evidence="2">The sequence shown here is derived from an EMBL/GenBank/DDBJ whole genome shotgun (WGS) entry which is preliminary data.</text>
</comment>
<dbReference type="EMBL" id="BMRE01000054">
    <property type="protein sequence ID" value="GGU74025.1"/>
    <property type="molecule type" value="Genomic_DNA"/>
</dbReference>
<accession>A0ABQ2VAB9</accession>
<reference evidence="3" key="1">
    <citation type="journal article" date="2019" name="Int. J. Syst. Evol. Microbiol.">
        <title>The Global Catalogue of Microorganisms (GCM) 10K type strain sequencing project: providing services to taxonomists for standard genome sequencing and annotation.</title>
        <authorList>
            <consortium name="The Broad Institute Genomics Platform"/>
            <consortium name="The Broad Institute Genome Sequencing Center for Infectious Disease"/>
            <person name="Wu L."/>
            <person name="Ma J."/>
        </authorList>
    </citation>
    <scope>NUCLEOTIDE SEQUENCE [LARGE SCALE GENOMIC DNA]</scope>
    <source>
        <strain evidence="3">JCM 3296</strain>
    </source>
</reference>
<keyword evidence="3" id="KW-1185">Reference proteome</keyword>
<evidence type="ECO:0000259" key="1">
    <source>
        <dbReference type="Pfam" id="PF03050"/>
    </source>
</evidence>
<evidence type="ECO:0000313" key="2">
    <source>
        <dbReference type="EMBL" id="GGU74025.1"/>
    </source>
</evidence>
<proteinExistence type="predicted"/>
<name>A0ABQ2VAB9_9PSEU</name>
<feature type="domain" description="Transposase IS66 central" evidence="1">
    <location>
        <begin position="2"/>
        <end position="84"/>
    </location>
</feature>
<protein>
    <recommendedName>
        <fullName evidence="1">Transposase IS66 central domain-containing protein</fullName>
    </recommendedName>
</protein>
<gene>
    <name evidence="2" type="ORF">GCM10010178_76860</name>
</gene>